<protein>
    <submittedName>
        <fullName evidence="1">Uncharacterized protein</fullName>
    </submittedName>
</protein>
<reference evidence="1" key="1">
    <citation type="journal article" date="2020" name="Nature">
        <title>Giant virus diversity and host interactions through global metagenomics.</title>
        <authorList>
            <person name="Schulz F."/>
            <person name="Roux S."/>
            <person name="Paez-Espino D."/>
            <person name="Jungbluth S."/>
            <person name="Walsh D.A."/>
            <person name="Denef V.J."/>
            <person name="McMahon K.D."/>
            <person name="Konstantinidis K.T."/>
            <person name="Eloe-Fadrosh E.A."/>
            <person name="Kyrpides N.C."/>
            <person name="Woyke T."/>
        </authorList>
    </citation>
    <scope>NUCLEOTIDE SEQUENCE</scope>
    <source>
        <strain evidence="1">GVMAG-S-3300012000-53</strain>
    </source>
</reference>
<name>A0A6C0KIF5_9ZZZZ</name>
<organism evidence="1">
    <name type="scientific">viral metagenome</name>
    <dbReference type="NCBI Taxonomy" id="1070528"/>
    <lineage>
        <taxon>unclassified sequences</taxon>
        <taxon>metagenomes</taxon>
        <taxon>organismal metagenomes</taxon>
    </lineage>
</organism>
<sequence>MTNRYLPSSRSFNPYTNVKQITFSLRNPRELITSDPSLSETITTNDVSLNEYTNGQFDDVIADMNARLHTLGYCDINIYTDASGTIFALDNEGKNIEKRFIKSMSYTYPYIDVSENFVFGYIVLTFDDDSTFSLSDEYHTVFWYSFYGMDPLVIKQFS</sequence>
<accession>A0A6C0KIF5</accession>
<dbReference type="EMBL" id="MN740893">
    <property type="protein sequence ID" value="QHU16941.1"/>
    <property type="molecule type" value="Genomic_DNA"/>
</dbReference>
<dbReference type="AlphaFoldDB" id="A0A6C0KIF5"/>
<proteinExistence type="predicted"/>
<evidence type="ECO:0000313" key="1">
    <source>
        <dbReference type="EMBL" id="QHU16941.1"/>
    </source>
</evidence>